<dbReference type="InterPro" id="IPR000045">
    <property type="entry name" value="Prepilin_IV_endopep_pep"/>
</dbReference>
<organism evidence="9 10">
    <name type="scientific">Nitrosopumilus adriaticus</name>
    <dbReference type="NCBI Taxonomy" id="1580092"/>
    <lineage>
        <taxon>Archaea</taxon>
        <taxon>Nitrososphaerota</taxon>
        <taxon>Nitrososphaeria</taxon>
        <taxon>Nitrosopumilales</taxon>
        <taxon>Nitrosopumilaceae</taxon>
        <taxon>Nitrosopumilus</taxon>
    </lineage>
</organism>
<feature type="transmembrane region" description="Helical" evidence="6">
    <location>
        <begin position="205"/>
        <end position="228"/>
    </location>
</feature>
<evidence type="ECO:0000256" key="1">
    <source>
        <dbReference type="ARBA" id="ARBA00004651"/>
    </source>
</evidence>
<gene>
    <name evidence="9" type="primary">flaK</name>
    <name evidence="9" type="ORF">NADRNF5_1191</name>
</gene>
<feature type="transmembrane region" description="Helical" evidence="6">
    <location>
        <begin position="58"/>
        <end position="75"/>
    </location>
</feature>
<keyword evidence="9" id="KW-0969">Cilium</keyword>
<keyword evidence="5 6" id="KW-0472">Membrane</keyword>
<dbReference type="GO" id="GO:0005886">
    <property type="term" value="C:plasma membrane"/>
    <property type="evidence" value="ECO:0007669"/>
    <property type="project" value="UniProtKB-SubCell"/>
</dbReference>
<dbReference type="PANTHER" id="PTHR36506">
    <property type="entry name" value="PREFLAGELLIN PEPTIDASE"/>
    <property type="match status" value="1"/>
</dbReference>
<accession>A0A0D5C261</accession>
<dbReference type="PANTHER" id="PTHR36506:SF1">
    <property type="entry name" value="PREFLAGELLIN PEPTIDASE"/>
    <property type="match status" value="1"/>
</dbReference>
<evidence type="ECO:0000313" key="10">
    <source>
        <dbReference type="Proteomes" id="UP000032408"/>
    </source>
</evidence>
<reference evidence="10" key="1">
    <citation type="submission" date="2015-03" db="EMBL/GenBank/DDBJ databases">
        <title>Characterization of two novel Thaumarchaeota isolated from the Northern Adriatic Sea.</title>
        <authorList>
            <person name="Bayer B."/>
            <person name="Vojvoda J."/>
            <person name="Offre P."/>
            <person name="Srivastava A."/>
            <person name="Elisabeth N."/>
            <person name="Garcia J.A.L."/>
            <person name="Schleper C."/>
            <person name="Herndl G.J."/>
        </authorList>
    </citation>
    <scope>NUCLEOTIDE SEQUENCE [LARGE SCALE GENOMIC DNA]</scope>
    <source>
        <strain evidence="10">NF5</strain>
    </source>
</reference>
<evidence type="ECO:0000259" key="8">
    <source>
        <dbReference type="Pfam" id="PF06847"/>
    </source>
</evidence>
<dbReference type="GO" id="GO:0004190">
    <property type="term" value="F:aspartic-type endopeptidase activity"/>
    <property type="evidence" value="ECO:0007669"/>
    <property type="project" value="InterPro"/>
</dbReference>
<evidence type="ECO:0000256" key="4">
    <source>
        <dbReference type="ARBA" id="ARBA00022989"/>
    </source>
</evidence>
<dbReference type="Proteomes" id="UP000032408">
    <property type="component" value="Chromosome"/>
</dbReference>
<evidence type="ECO:0000313" key="9">
    <source>
        <dbReference type="EMBL" id="AJW70879.1"/>
    </source>
</evidence>
<dbReference type="HOGENOM" id="CLU_1127120_0_0_2"/>
<dbReference type="GeneID" id="24820391"/>
<protein>
    <submittedName>
        <fullName evidence="9">Putative archaeal preflagellin peptidase FlaK</fullName>
    </submittedName>
</protein>
<keyword evidence="2" id="KW-1003">Cell membrane</keyword>
<dbReference type="Pfam" id="PF01478">
    <property type="entry name" value="Peptidase_A24"/>
    <property type="match status" value="1"/>
</dbReference>
<evidence type="ECO:0000256" key="6">
    <source>
        <dbReference type="SAM" id="Phobius"/>
    </source>
</evidence>
<dbReference type="InterPro" id="IPR052218">
    <property type="entry name" value="Preflagellin_Peptidase"/>
</dbReference>
<keyword evidence="9" id="KW-0966">Cell projection</keyword>
<keyword evidence="3 6" id="KW-0812">Transmembrane</keyword>
<reference evidence="9 10" key="2">
    <citation type="journal article" date="2016" name="ISME J.">
        <title>Physiological and genomic characterization of two novel marine thaumarchaeal strains indicates niche differentiation.</title>
        <authorList>
            <person name="Bayer B."/>
            <person name="Vojvoda J."/>
            <person name="Offre P."/>
            <person name="Alves R.J."/>
            <person name="Elisabeth N.H."/>
            <person name="Garcia J.A."/>
            <person name="Volland J.M."/>
            <person name="Srivastava A."/>
            <person name="Schleper C."/>
            <person name="Herndl G.J."/>
        </authorList>
    </citation>
    <scope>NUCLEOTIDE SEQUENCE [LARGE SCALE GENOMIC DNA]</scope>
    <source>
        <strain evidence="9 10">NF5</strain>
    </source>
</reference>
<dbReference type="STRING" id="1580092.NADRNF5_1191"/>
<evidence type="ECO:0000256" key="2">
    <source>
        <dbReference type="ARBA" id="ARBA00022475"/>
    </source>
</evidence>
<dbReference type="RefSeq" id="WP_048116157.1">
    <property type="nucleotide sequence ID" value="NZ_CP011070.1"/>
</dbReference>
<dbReference type="InterPro" id="IPR009655">
    <property type="entry name" value="Preflagellin_peptidase_C"/>
</dbReference>
<feature type="transmembrane region" description="Helical" evidence="6">
    <location>
        <begin position="35"/>
        <end position="52"/>
    </location>
</feature>
<feature type="transmembrane region" description="Helical" evidence="6">
    <location>
        <begin position="6"/>
        <end position="28"/>
    </location>
</feature>
<keyword evidence="4 6" id="KW-1133">Transmembrane helix</keyword>
<feature type="domain" description="Prepilin type IV endopeptidase peptidase" evidence="7">
    <location>
        <begin position="15"/>
        <end position="120"/>
    </location>
</feature>
<dbReference type="EMBL" id="CP011070">
    <property type="protein sequence ID" value="AJW70879.1"/>
    <property type="molecule type" value="Genomic_DNA"/>
</dbReference>
<dbReference type="Pfam" id="PF06847">
    <property type="entry name" value="Arc_PepC_II"/>
    <property type="match status" value="1"/>
</dbReference>
<dbReference type="KEGG" id="nin:NADRNF5_1191"/>
<sequence>MELFSDYHIISIGLALVMLGVASVIDVWKREIHDYFWIVFGVIGFLLIFLSPDLMSDLLTLGFALIIAPIVIIMWRIGFFGGADAFALIALAVIAPMATLSENPITPFTTLSNAVLLFVIPFIINVLRNTIAQIKGENIFEGFDETTGRKIIAVLMGYRAKNPKFGFSIEKTKKGKKKLNLKLHHAENQDFCTKSDTWITPGIPYLLLITGGFLIQIFYGDIILGRFLGL</sequence>
<feature type="domain" description="Preflagellin peptidase C-terminal" evidence="8">
    <location>
        <begin position="170"/>
        <end position="222"/>
    </location>
</feature>
<proteinExistence type="predicted"/>
<dbReference type="Gene3D" id="6.10.250.3240">
    <property type="match status" value="1"/>
</dbReference>
<feature type="transmembrane region" description="Helical" evidence="6">
    <location>
        <begin position="105"/>
        <end position="127"/>
    </location>
</feature>
<comment type="subcellular location">
    <subcellularLocation>
        <location evidence="1">Cell membrane</location>
        <topology evidence="1">Multi-pass membrane protein</topology>
    </subcellularLocation>
</comment>
<evidence type="ECO:0000256" key="5">
    <source>
        <dbReference type="ARBA" id="ARBA00023136"/>
    </source>
</evidence>
<dbReference type="AlphaFoldDB" id="A0A0D5C261"/>
<name>A0A0D5C261_9ARCH</name>
<evidence type="ECO:0000256" key="3">
    <source>
        <dbReference type="ARBA" id="ARBA00022692"/>
    </source>
</evidence>
<keyword evidence="10" id="KW-1185">Reference proteome</keyword>
<evidence type="ECO:0000259" key="7">
    <source>
        <dbReference type="Pfam" id="PF01478"/>
    </source>
</evidence>
<keyword evidence="9" id="KW-0282">Flagellum</keyword>
<dbReference type="Gene3D" id="1.20.120.1220">
    <property type="match status" value="1"/>
</dbReference>
<dbReference type="OrthoDB" id="19094at2157"/>